<proteinExistence type="predicted"/>
<comment type="caution">
    <text evidence="1">The sequence shown here is derived from an EMBL/GenBank/DDBJ whole genome shotgun (WGS) entry which is preliminary data.</text>
</comment>
<dbReference type="EMBL" id="CM039178">
    <property type="protein sequence ID" value="KAH9682262.1"/>
    <property type="molecule type" value="Genomic_DNA"/>
</dbReference>
<keyword evidence="2" id="KW-1185">Reference proteome</keyword>
<evidence type="ECO:0000313" key="2">
    <source>
        <dbReference type="Proteomes" id="UP000829398"/>
    </source>
</evidence>
<reference evidence="2" key="1">
    <citation type="journal article" date="2023" name="Hortic. Res.">
        <title>A chromosome-level phased genome enabling allele-level studies in sweet orange: a case study on citrus Huanglongbing tolerance.</title>
        <authorList>
            <person name="Wu B."/>
            <person name="Yu Q."/>
            <person name="Deng Z."/>
            <person name="Duan Y."/>
            <person name="Luo F."/>
            <person name="Gmitter F. Jr."/>
        </authorList>
    </citation>
    <scope>NUCLEOTIDE SEQUENCE [LARGE SCALE GENOMIC DNA]</scope>
    <source>
        <strain evidence="2">cv. Valencia</strain>
    </source>
</reference>
<sequence length="304" mass="33347">MTALLLAAGRGHIRVVNEIISTCPDCCKQVDERGWNLLHFAMASSNLFQLHSRLRNRSVEMLINKQDVNGNTPLHVLAAVCRLLSYEVVPPRRGPGDYEARNNSGISVEHVKLHGFPELEQEIQELSKDVGRGQYPNGILLVQKEKTAVEEGEIKELKPRHTIVATLIATVTFAAGFTLPGGYWGKEGPIPGTSILIKNAAFQAFVVSDVIAMVLSLSAVFIHFLTSTKTLRQIWFLFNVAHYSLMASMLAMVVAFVTGTYAMLAPSVGLSVATCVLGLSFILVAFFAMSKFGHGIQQRFLGYI</sequence>
<organism evidence="1 2">
    <name type="scientific">Citrus sinensis</name>
    <name type="common">Sweet orange</name>
    <name type="synonym">Citrus aurantium var. sinensis</name>
    <dbReference type="NCBI Taxonomy" id="2711"/>
    <lineage>
        <taxon>Eukaryota</taxon>
        <taxon>Viridiplantae</taxon>
        <taxon>Streptophyta</taxon>
        <taxon>Embryophyta</taxon>
        <taxon>Tracheophyta</taxon>
        <taxon>Spermatophyta</taxon>
        <taxon>Magnoliopsida</taxon>
        <taxon>eudicotyledons</taxon>
        <taxon>Gunneridae</taxon>
        <taxon>Pentapetalae</taxon>
        <taxon>rosids</taxon>
        <taxon>malvids</taxon>
        <taxon>Sapindales</taxon>
        <taxon>Rutaceae</taxon>
        <taxon>Aurantioideae</taxon>
        <taxon>Citrus</taxon>
    </lineage>
</organism>
<evidence type="ECO:0000313" key="1">
    <source>
        <dbReference type="EMBL" id="KAH9682262.1"/>
    </source>
</evidence>
<accession>A0ACB8I5M6</accession>
<protein>
    <submittedName>
        <fullName evidence="1">ANK REP REGION domain-containing protein</fullName>
    </submittedName>
</protein>
<name>A0ACB8I5M6_CITSI</name>
<gene>
    <name evidence="1" type="ORF">KPL71_027284</name>
</gene>
<dbReference type="Proteomes" id="UP000829398">
    <property type="component" value="Chromosome 9"/>
</dbReference>